<sequence>MADSGMLHVDGSDFSRDSSISRIHEFIRISSEGSPGMKEQLQQSSRRGSATPEEEQWWQQQQQQRQQHCRGECPCITKVLLAYQDINMNLNGTAAITSSWNTAFPYDQHLGALAGRQVLAKQQGIFIDQHQVPAETALHCIKSSLEICEMLMDCPTCSARSECIMLSICMCDTMVARAEELVGAVNPSPTSLLSASVVDHLESGAGSKVMPGNVPGDQGKIHLITMILVATIHLTV</sequence>
<dbReference type="EMBL" id="MAVT02000283">
    <property type="protein sequence ID" value="POS77294.1"/>
    <property type="molecule type" value="Genomic_DNA"/>
</dbReference>
<dbReference type="OrthoDB" id="5230653at2759"/>
<keyword evidence="3" id="KW-1185">Reference proteome</keyword>
<protein>
    <submittedName>
        <fullName evidence="2">Uncharacterized protein</fullName>
    </submittedName>
</protein>
<evidence type="ECO:0000313" key="3">
    <source>
        <dbReference type="Proteomes" id="UP000094444"/>
    </source>
</evidence>
<dbReference type="InParanoid" id="A0A2P5I493"/>
<dbReference type="AlphaFoldDB" id="A0A2P5I493"/>
<proteinExistence type="predicted"/>
<gene>
    <name evidence="2" type="ORF">DHEL01_v204323</name>
</gene>
<evidence type="ECO:0000313" key="2">
    <source>
        <dbReference type="EMBL" id="POS77294.1"/>
    </source>
</evidence>
<name>A0A2P5I493_DIAHE</name>
<organism evidence="2 3">
    <name type="scientific">Diaporthe helianthi</name>
    <dbReference type="NCBI Taxonomy" id="158607"/>
    <lineage>
        <taxon>Eukaryota</taxon>
        <taxon>Fungi</taxon>
        <taxon>Dikarya</taxon>
        <taxon>Ascomycota</taxon>
        <taxon>Pezizomycotina</taxon>
        <taxon>Sordariomycetes</taxon>
        <taxon>Sordariomycetidae</taxon>
        <taxon>Diaporthales</taxon>
        <taxon>Diaporthaceae</taxon>
        <taxon>Diaporthe</taxon>
    </lineage>
</organism>
<feature type="region of interest" description="Disordered" evidence="1">
    <location>
        <begin position="27"/>
        <end position="59"/>
    </location>
</feature>
<evidence type="ECO:0000256" key="1">
    <source>
        <dbReference type="SAM" id="MobiDB-lite"/>
    </source>
</evidence>
<dbReference type="Proteomes" id="UP000094444">
    <property type="component" value="Unassembled WGS sequence"/>
</dbReference>
<comment type="caution">
    <text evidence="2">The sequence shown here is derived from an EMBL/GenBank/DDBJ whole genome shotgun (WGS) entry which is preliminary data.</text>
</comment>
<reference evidence="2" key="1">
    <citation type="submission" date="2017-09" db="EMBL/GenBank/DDBJ databases">
        <title>Polyketide synthases of a Diaporthe helianthi virulent isolate.</title>
        <authorList>
            <person name="Baroncelli R."/>
        </authorList>
    </citation>
    <scope>NUCLEOTIDE SEQUENCE [LARGE SCALE GENOMIC DNA]</scope>
    <source>
        <strain evidence="2">7/96</strain>
    </source>
</reference>
<accession>A0A2P5I493</accession>